<dbReference type="InterPro" id="IPR051448">
    <property type="entry name" value="CdaR-like_regulators"/>
</dbReference>
<accession>A0ABW4FUX1</accession>
<dbReference type="PANTHER" id="PTHR33744">
    <property type="entry name" value="CARBOHYDRATE DIACID REGULATOR"/>
    <property type="match status" value="1"/>
</dbReference>
<comment type="similarity">
    <text evidence="1">Belongs to the CdaR family.</text>
</comment>
<gene>
    <name evidence="4" type="ORF">ACFSCY_25850</name>
</gene>
<evidence type="ECO:0000313" key="4">
    <source>
        <dbReference type="EMBL" id="MFD1532852.1"/>
    </source>
</evidence>
<feature type="domain" description="PucR C-terminal helix-turn-helix" evidence="2">
    <location>
        <begin position="521"/>
        <end position="574"/>
    </location>
</feature>
<dbReference type="Pfam" id="PF13556">
    <property type="entry name" value="HTH_30"/>
    <property type="match status" value="1"/>
</dbReference>
<dbReference type="RefSeq" id="WP_343986006.1">
    <property type="nucleotide sequence ID" value="NZ_BAAAJG010000027.1"/>
</dbReference>
<dbReference type="Gene3D" id="1.10.10.2840">
    <property type="entry name" value="PucR C-terminal helix-turn-helix domain"/>
    <property type="match status" value="1"/>
</dbReference>
<protein>
    <submittedName>
        <fullName evidence="4">PucR family transcriptional regulator</fullName>
    </submittedName>
</protein>
<name>A0ABW4FUX1_9PSEU</name>
<dbReference type="Proteomes" id="UP001597145">
    <property type="component" value="Unassembled WGS sequence"/>
</dbReference>
<evidence type="ECO:0000259" key="2">
    <source>
        <dbReference type="Pfam" id="PF13556"/>
    </source>
</evidence>
<evidence type="ECO:0000259" key="3">
    <source>
        <dbReference type="Pfam" id="PF17853"/>
    </source>
</evidence>
<dbReference type="Pfam" id="PF17853">
    <property type="entry name" value="GGDEF_2"/>
    <property type="match status" value="1"/>
</dbReference>
<comment type="caution">
    <text evidence="4">The sequence shown here is derived from an EMBL/GenBank/DDBJ whole genome shotgun (WGS) entry which is preliminary data.</text>
</comment>
<dbReference type="InterPro" id="IPR041522">
    <property type="entry name" value="CdaR_GGDEF"/>
</dbReference>
<dbReference type="InterPro" id="IPR025736">
    <property type="entry name" value="PucR_C-HTH_dom"/>
</dbReference>
<organism evidence="4 5">
    <name type="scientific">Pseudonocardia aurantiaca</name>
    <dbReference type="NCBI Taxonomy" id="75290"/>
    <lineage>
        <taxon>Bacteria</taxon>
        <taxon>Bacillati</taxon>
        <taxon>Actinomycetota</taxon>
        <taxon>Actinomycetes</taxon>
        <taxon>Pseudonocardiales</taxon>
        <taxon>Pseudonocardiaceae</taxon>
        <taxon>Pseudonocardia</taxon>
    </lineage>
</organism>
<feature type="domain" description="CdaR GGDEF-like" evidence="3">
    <location>
        <begin position="327"/>
        <end position="465"/>
    </location>
</feature>
<dbReference type="EMBL" id="JBHUCP010000020">
    <property type="protein sequence ID" value="MFD1532852.1"/>
    <property type="molecule type" value="Genomic_DNA"/>
</dbReference>
<keyword evidence="5" id="KW-1185">Reference proteome</keyword>
<evidence type="ECO:0000313" key="5">
    <source>
        <dbReference type="Proteomes" id="UP001597145"/>
    </source>
</evidence>
<reference evidence="5" key="1">
    <citation type="journal article" date="2019" name="Int. J. Syst. Evol. Microbiol.">
        <title>The Global Catalogue of Microorganisms (GCM) 10K type strain sequencing project: providing services to taxonomists for standard genome sequencing and annotation.</title>
        <authorList>
            <consortium name="The Broad Institute Genomics Platform"/>
            <consortium name="The Broad Institute Genome Sequencing Center for Infectious Disease"/>
            <person name="Wu L."/>
            <person name="Ma J."/>
        </authorList>
    </citation>
    <scope>NUCLEOTIDE SEQUENCE [LARGE SCALE GENOMIC DNA]</scope>
    <source>
        <strain evidence="5">JCM 12165</strain>
    </source>
</reference>
<dbReference type="PANTHER" id="PTHR33744:SF7">
    <property type="entry name" value="PUCR FAMILY TRANSCRIPTIONAL REGULATOR"/>
    <property type="match status" value="1"/>
</dbReference>
<dbReference type="InterPro" id="IPR042070">
    <property type="entry name" value="PucR_C-HTH_sf"/>
</dbReference>
<sequence>MAQHDVAQRLDRPTDDRIDVGALLAEPLLRNTLVAGLAGVHQPVQWCLPLSELDDTEGPGSNGQSPPSGIVVHAHAARLRGPDGAATIRTVAAHGGVAVLVQTEPGDAATPSELPFAFPEARRAADEAALPLALLSPTADYRAVSQLVATKVLAQATHVLQYSDRVHRSLGEILARGAGIPPLAYGMARMSEAPVMVIDLEGTVLAYEATSATPKPDATVISGVLGQHLEQVVTSGTAAPGVAVIGPVEDGAVTCAPIIAPVMYGGEISGLVAVLEPAGADPHDKAQRRIVAAEGAVLVGSEMLRIRSMTEAEERTRGDFVVGLVHGRFEDGQQLLARARHHGFHTDGRYAVCVAAMNPPDLDDERARRRSTAVARAAEKIDSLAGNPTLATHIGGNLVVVRPVARNGSTADALSEQELVRAFAGQLRKLIGDRTGTQVHVAFGRVGTGARGVANSYREARTALALGRRVDVPPIAGYDELRIFVALSDLADSENGQTFANEVLEPLRKADGHARNLESVVLAYIAESGNLNAAARRLGLHRNTTLYKLDRVSRVLGMDIRSADTQFMVWLAHHIDNLRQVNDSLDAELAPPP</sequence>
<proteinExistence type="inferred from homology"/>
<evidence type="ECO:0000256" key="1">
    <source>
        <dbReference type="ARBA" id="ARBA00006754"/>
    </source>
</evidence>